<dbReference type="InterPro" id="IPR018551">
    <property type="entry name" value="DUF2007"/>
</dbReference>
<evidence type="ECO:0000313" key="2">
    <source>
        <dbReference type="EMBL" id="MFC5419063.1"/>
    </source>
</evidence>
<name>A0ABW0IPT9_9HYPH</name>
<reference evidence="3" key="1">
    <citation type="journal article" date="2019" name="Int. J. Syst. Evol. Microbiol.">
        <title>The Global Catalogue of Microorganisms (GCM) 10K type strain sequencing project: providing services to taxonomists for standard genome sequencing and annotation.</title>
        <authorList>
            <consortium name="The Broad Institute Genomics Platform"/>
            <consortium name="The Broad Institute Genome Sequencing Center for Infectious Disease"/>
            <person name="Wu L."/>
            <person name="Ma J."/>
        </authorList>
    </citation>
    <scope>NUCLEOTIDE SEQUENCE [LARGE SCALE GENOMIC DNA]</scope>
    <source>
        <strain evidence="3">NCAIM B.01391</strain>
    </source>
</reference>
<protein>
    <submittedName>
        <fullName evidence="2">DUF2007 domain-containing protein</fullName>
    </submittedName>
</protein>
<accession>A0ABW0IPT9</accession>
<evidence type="ECO:0000313" key="3">
    <source>
        <dbReference type="Proteomes" id="UP001596053"/>
    </source>
</evidence>
<dbReference type="Gene3D" id="3.30.70.790">
    <property type="entry name" value="UreE, C-terminal domain"/>
    <property type="match status" value="1"/>
</dbReference>
<evidence type="ECO:0000259" key="1">
    <source>
        <dbReference type="Pfam" id="PF09413"/>
    </source>
</evidence>
<dbReference type="RefSeq" id="WP_377796610.1">
    <property type="nucleotide sequence ID" value="NZ_JBHSLW010000008.1"/>
</dbReference>
<dbReference type="InterPro" id="IPR011322">
    <property type="entry name" value="N-reg_PII-like_a/b"/>
</dbReference>
<dbReference type="Pfam" id="PF09413">
    <property type="entry name" value="DUF2007"/>
    <property type="match status" value="1"/>
</dbReference>
<comment type="caution">
    <text evidence="2">The sequence shown here is derived from an EMBL/GenBank/DDBJ whole genome shotgun (WGS) entry which is preliminary data.</text>
</comment>
<gene>
    <name evidence="2" type="ORF">ACFPOB_05740</name>
</gene>
<dbReference type="EMBL" id="JBHSLW010000008">
    <property type="protein sequence ID" value="MFC5419063.1"/>
    <property type="molecule type" value="Genomic_DNA"/>
</dbReference>
<organism evidence="2 3">
    <name type="scientific">Bosea eneae</name>
    <dbReference type="NCBI Taxonomy" id="151454"/>
    <lineage>
        <taxon>Bacteria</taxon>
        <taxon>Pseudomonadati</taxon>
        <taxon>Pseudomonadota</taxon>
        <taxon>Alphaproteobacteria</taxon>
        <taxon>Hyphomicrobiales</taxon>
        <taxon>Boseaceae</taxon>
        <taxon>Bosea</taxon>
    </lineage>
</organism>
<keyword evidence="3" id="KW-1185">Reference proteome</keyword>
<sequence>MTIFALAPNRPAGLHGGMHELVRSNDIVLLGAIEALLASAGLGCLIADQHISALEGMIGAFPRRLLVREQDSKRARALLIEAGYRDELRPAASS</sequence>
<feature type="domain" description="DUF2007" evidence="1">
    <location>
        <begin position="18"/>
        <end position="82"/>
    </location>
</feature>
<dbReference type="Proteomes" id="UP001596053">
    <property type="component" value="Unassembled WGS sequence"/>
</dbReference>
<proteinExistence type="predicted"/>
<dbReference type="SUPFAM" id="SSF54913">
    <property type="entry name" value="GlnB-like"/>
    <property type="match status" value="1"/>
</dbReference>